<protein>
    <submittedName>
        <fullName evidence="6">Uncharacterized protein</fullName>
    </submittedName>
</protein>
<feature type="transmembrane region" description="Helical" evidence="5">
    <location>
        <begin position="289"/>
        <end position="307"/>
    </location>
</feature>
<evidence type="ECO:0000256" key="2">
    <source>
        <dbReference type="ARBA" id="ARBA00022692"/>
    </source>
</evidence>
<dbReference type="InterPro" id="IPR007271">
    <property type="entry name" value="Nuc_sug_transpt"/>
</dbReference>
<accession>A0A2P6MV04</accession>
<proteinExistence type="predicted"/>
<feature type="transmembrane region" description="Helical" evidence="5">
    <location>
        <begin position="187"/>
        <end position="206"/>
    </location>
</feature>
<feature type="transmembrane region" description="Helical" evidence="5">
    <location>
        <begin position="218"/>
        <end position="240"/>
    </location>
</feature>
<dbReference type="EMBL" id="MDYQ01000378">
    <property type="protein sequence ID" value="PRP75548.1"/>
    <property type="molecule type" value="Genomic_DNA"/>
</dbReference>
<feature type="transmembrane region" description="Helical" evidence="5">
    <location>
        <begin position="313"/>
        <end position="331"/>
    </location>
</feature>
<dbReference type="PANTHER" id="PTHR10231">
    <property type="entry name" value="NUCLEOTIDE-SUGAR TRANSMEMBRANE TRANSPORTER"/>
    <property type="match status" value="1"/>
</dbReference>
<evidence type="ECO:0000313" key="6">
    <source>
        <dbReference type="EMBL" id="PRP75548.1"/>
    </source>
</evidence>
<keyword evidence="7" id="KW-1185">Reference proteome</keyword>
<organism evidence="6 7">
    <name type="scientific">Planoprotostelium fungivorum</name>
    <dbReference type="NCBI Taxonomy" id="1890364"/>
    <lineage>
        <taxon>Eukaryota</taxon>
        <taxon>Amoebozoa</taxon>
        <taxon>Evosea</taxon>
        <taxon>Variosea</taxon>
        <taxon>Cavosteliida</taxon>
        <taxon>Cavosteliaceae</taxon>
        <taxon>Planoprotostelium</taxon>
    </lineage>
</organism>
<feature type="transmembrane region" description="Helical" evidence="5">
    <location>
        <begin position="260"/>
        <end position="282"/>
    </location>
</feature>
<dbReference type="GO" id="GO:0000139">
    <property type="term" value="C:Golgi membrane"/>
    <property type="evidence" value="ECO:0007669"/>
    <property type="project" value="InterPro"/>
</dbReference>
<evidence type="ECO:0000313" key="7">
    <source>
        <dbReference type="Proteomes" id="UP000241769"/>
    </source>
</evidence>
<sequence length="347" mass="38899">MRKIDVVHSKKEFGELSTNEWFDWIRLHRRRILIGATTFLLSIQAYLLSEVVHEGASSTAIGLLFELSKLAFSMILYGINNTTTPRSWQSSSYKTITLDWCSFMLPASIYVTADILTFQILSNLSEPTTFEVLANMRVITTSILHKFVFQTTIINLQWAALALLCIGSATSQLVTCGHSIISNVSLSTFSMVALYAVLSACGGVSVEYMMKRRRNESLLLQNIQMHSMGVLCNAALLLSLFWNQVMEVGVIQLSLGKEGWLLGAVIINHTLCGLSVSAIIKYCDAIDRVYTHSMGMLLTMVMSTVILRQMPTIQLIFGGFIVSISLYLFYIEAEKLKHRESEEEKAY</sequence>
<keyword evidence="2 5" id="KW-0812">Transmembrane</keyword>
<reference evidence="6 7" key="1">
    <citation type="journal article" date="2018" name="Genome Biol. Evol.">
        <title>Multiple Roots of Fruiting Body Formation in Amoebozoa.</title>
        <authorList>
            <person name="Hillmann F."/>
            <person name="Forbes G."/>
            <person name="Novohradska S."/>
            <person name="Ferling I."/>
            <person name="Riege K."/>
            <person name="Groth M."/>
            <person name="Westermann M."/>
            <person name="Marz M."/>
            <person name="Spaller T."/>
            <person name="Winckler T."/>
            <person name="Schaap P."/>
            <person name="Glockner G."/>
        </authorList>
    </citation>
    <scope>NUCLEOTIDE SEQUENCE [LARGE SCALE GENOMIC DNA]</scope>
    <source>
        <strain evidence="6 7">Jena</strain>
    </source>
</reference>
<dbReference type="AlphaFoldDB" id="A0A2P6MV04"/>
<keyword evidence="4 5" id="KW-0472">Membrane</keyword>
<dbReference type="InParanoid" id="A0A2P6MV04"/>
<dbReference type="STRING" id="1890364.A0A2P6MV04"/>
<dbReference type="GO" id="GO:0015165">
    <property type="term" value="F:pyrimidine nucleotide-sugar transmembrane transporter activity"/>
    <property type="evidence" value="ECO:0007669"/>
    <property type="project" value="InterPro"/>
</dbReference>
<comment type="caution">
    <text evidence="6">The sequence shown here is derived from an EMBL/GenBank/DDBJ whole genome shotgun (WGS) entry which is preliminary data.</text>
</comment>
<evidence type="ECO:0000256" key="1">
    <source>
        <dbReference type="ARBA" id="ARBA00004141"/>
    </source>
</evidence>
<dbReference type="Pfam" id="PF04142">
    <property type="entry name" value="Nuc_sug_transp"/>
    <property type="match status" value="1"/>
</dbReference>
<evidence type="ECO:0000256" key="5">
    <source>
        <dbReference type="SAM" id="Phobius"/>
    </source>
</evidence>
<dbReference type="OrthoDB" id="408493at2759"/>
<feature type="transmembrane region" description="Helical" evidence="5">
    <location>
        <begin position="32"/>
        <end position="48"/>
    </location>
</feature>
<dbReference type="Proteomes" id="UP000241769">
    <property type="component" value="Unassembled WGS sequence"/>
</dbReference>
<feature type="transmembrane region" description="Helical" evidence="5">
    <location>
        <begin position="60"/>
        <end position="79"/>
    </location>
</feature>
<keyword evidence="3 5" id="KW-1133">Transmembrane helix</keyword>
<evidence type="ECO:0000256" key="3">
    <source>
        <dbReference type="ARBA" id="ARBA00022989"/>
    </source>
</evidence>
<gene>
    <name evidence="6" type="ORF">PROFUN_09034</name>
</gene>
<evidence type="ECO:0000256" key="4">
    <source>
        <dbReference type="ARBA" id="ARBA00023136"/>
    </source>
</evidence>
<comment type="subcellular location">
    <subcellularLocation>
        <location evidence="1">Membrane</location>
        <topology evidence="1">Multi-pass membrane protein</topology>
    </subcellularLocation>
</comment>
<name>A0A2P6MV04_9EUKA</name>